<dbReference type="SUPFAM" id="SSF57850">
    <property type="entry name" value="RING/U-box"/>
    <property type="match status" value="1"/>
</dbReference>
<sequence>MSDHGVFADATVPEPTWSWGDSPGQPGEPVPEVPPPAAETFESGGGSDAAQDHDAHAAAADSNEADGARYKPRTCRICFEEVQPTFDFPSTTTQFLGRKPRVRYISEDPEFGRLMRPCKCKGSQKYVHEGCLRAWRMASPAQRNLWECPTCKYTYRLERLTWGRWVSSKVVRAALTVLIVLLA</sequence>
<feature type="compositionally biased region" description="Pro residues" evidence="4">
    <location>
        <begin position="26"/>
        <end position="37"/>
    </location>
</feature>
<dbReference type="GO" id="GO:0008270">
    <property type="term" value="F:zinc ion binding"/>
    <property type="evidence" value="ECO:0007669"/>
    <property type="project" value="UniProtKB-KW"/>
</dbReference>
<dbReference type="EMBL" id="MU032347">
    <property type="protein sequence ID" value="KAF3765842.1"/>
    <property type="molecule type" value="Genomic_DNA"/>
</dbReference>
<reference evidence="6" key="1">
    <citation type="journal article" date="2020" name="Phytopathology">
        <title>Genome sequence of the chestnut blight fungus Cryphonectria parasitica EP155: A fundamental resource for an archetypical invasive plant pathogen.</title>
        <authorList>
            <person name="Crouch J.A."/>
            <person name="Dawe A."/>
            <person name="Aerts A."/>
            <person name="Barry K."/>
            <person name="Churchill A.C.L."/>
            <person name="Grimwood J."/>
            <person name="Hillman B."/>
            <person name="Milgroom M.G."/>
            <person name="Pangilinan J."/>
            <person name="Smith M."/>
            <person name="Salamov A."/>
            <person name="Schmutz J."/>
            <person name="Yadav J."/>
            <person name="Grigoriev I.V."/>
            <person name="Nuss D."/>
        </authorList>
    </citation>
    <scope>NUCLEOTIDE SEQUENCE</scope>
    <source>
        <strain evidence="6">EP155</strain>
    </source>
</reference>
<name>A0A9P5CPW4_CRYP1</name>
<dbReference type="PANTHER" id="PTHR46347:SF1">
    <property type="entry name" value="RING_FYVE_PHD ZINC FINGER SUPERFAMILY PROTEIN"/>
    <property type="match status" value="1"/>
</dbReference>
<evidence type="ECO:0000256" key="3">
    <source>
        <dbReference type="ARBA" id="ARBA00022833"/>
    </source>
</evidence>
<protein>
    <recommendedName>
        <fullName evidence="5">RING-CH-type domain-containing protein</fullName>
    </recommendedName>
</protein>
<evidence type="ECO:0000256" key="1">
    <source>
        <dbReference type="ARBA" id="ARBA00022723"/>
    </source>
</evidence>
<dbReference type="PANTHER" id="PTHR46347">
    <property type="entry name" value="RING/FYVE/PHD ZINC FINGER SUPERFAMILY PROTEIN"/>
    <property type="match status" value="1"/>
</dbReference>
<dbReference type="GeneID" id="63840481"/>
<dbReference type="InterPro" id="IPR013083">
    <property type="entry name" value="Znf_RING/FYVE/PHD"/>
</dbReference>
<evidence type="ECO:0000313" key="6">
    <source>
        <dbReference type="EMBL" id="KAF3765842.1"/>
    </source>
</evidence>
<evidence type="ECO:0000313" key="7">
    <source>
        <dbReference type="Proteomes" id="UP000803844"/>
    </source>
</evidence>
<feature type="region of interest" description="Disordered" evidence="4">
    <location>
        <begin position="1"/>
        <end position="65"/>
    </location>
</feature>
<evidence type="ECO:0000259" key="5">
    <source>
        <dbReference type="PROSITE" id="PS51292"/>
    </source>
</evidence>
<dbReference type="Gene3D" id="3.30.40.10">
    <property type="entry name" value="Zinc/RING finger domain, C3HC4 (zinc finger)"/>
    <property type="match status" value="1"/>
</dbReference>
<organism evidence="6 7">
    <name type="scientific">Cryphonectria parasitica (strain ATCC 38755 / EP155)</name>
    <dbReference type="NCBI Taxonomy" id="660469"/>
    <lineage>
        <taxon>Eukaryota</taxon>
        <taxon>Fungi</taxon>
        <taxon>Dikarya</taxon>
        <taxon>Ascomycota</taxon>
        <taxon>Pezizomycotina</taxon>
        <taxon>Sordariomycetes</taxon>
        <taxon>Sordariomycetidae</taxon>
        <taxon>Diaporthales</taxon>
        <taxon>Cryphonectriaceae</taxon>
        <taxon>Cryphonectria-Endothia species complex</taxon>
        <taxon>Cryphonectria</taxon>
    </lineage>
</organism>
<dbReference type="CDD" id="cd16495">
    <property type="entry name" value="RING_CH-C4HC3_MARCH"/>
    <property type="match status" value="1"/>
</dbReference>
<keyword evidence="1" id="KW-0479">Metal-binding</keyword>
<dbReference type="PROSITE" id="PS51292">
    <property type="entry name" value="ZF_RING_CH"/>
    <property type="match status" value="1"/>
</dbReference>
<accession>A0A9P5CPW4</accession>
<keyword evidence="7" id="KW-1185">Reference proteome</keyword>
<dbReference type="RefSeq" id="XP_040776803.1">
    <property type="nucleotide sequence ID" value="XM_040923352.1"/>
</dbReference>
<feature type="non-terminal residue" evidence="6">
    <location>
        <position position="183"/>
    </location>
</feature>
<keyword evidence="3" id="KW-0862">Zinc</keyword>
<dbReference type="AlphaFoldDB" id="A0A9P5CPW4"/>
<comment type="caution">
    <text evidence="6">The sequence shown here is derived from an EMBL/GenBank/DDBJ whole genome shotgun (WGS) entry which is preliminary data.</text>
</comment>
<proteinExistence type="predicted"/>
<evidence type="ECO:0000256" key="2">
    <source>
        <dbReference type="ARBA" id="ARBA00022771"/>
    </source>
</evidence>
<dbReference type="OrthoDB" id="264354at2759"/>
<gene>
    <name evidence="6" type="ORF">M406DRAFT_356080</name>
</gene>
<dbReference type="InterPro" id="IPR011016">
    <property type="entry name" value="Znf_RING-CH"/>
</dbReference>
<feature type="domain" description="RING-CH-type" evidence="5">
    <location>
        <begin position="67"/>
        <end position="158"/>
    </location>
</feature>
<dbReference type="SMART" id="SM00744">
    <property type="entry name" value="RINGv"/>
    <property type="match status" value="1"/>
</dbReference>
<evidence type="ECO:0000256" key="4">
    <source>
        <dbReference type="SAM" id="MobiDB-lite"/>
    </source>
</evidence>
<dbReference type="Proteomes" id="UP000803844">
    <property type="component" value="Unassembled WGS sequence"/>
</dbReference>
<keyword evidence="2" id="KW-0863">Zinc-finger</keyword>
<dbReference type="Pfam" id="PF12906">
    <property type="entry name" value="RINGv"/>
    <property type="match status" value="1"/>
</dbReference>